<comment type="cofactor">
    <cofactor evidence="2">
        <name>Zn(2+)</name>
        <dbReference type="ChEBI" id="CHEBI:29105"/>
    </cofactor>
</comment>
<dbReference type="GO" id="GO:0005829">
    <property type="term" value="C:cytosol"/>
    <property type="evidence" value="ECO:0007669"/>
    <property type="project" value="TreeGrafter"/>
</dbReference>
<evidence type="ECO:0000256" key="5">
    <source>
        <dbReference type="ARBA" id="ARBA00022723"/>
    </source>
</evidence>
<dbReference type="PANTHER" id="PTHR42904:SF6">
    <property type="entry name" value="NAD-CAPPED RNA HYDROLASE NUDT12"/>
    <property type="match status" value="1"/>
</dbReference>
<dbReference type="InterPro" id="IPR015797">
    <property type="entry name" value="NUDIX_hydrolase-like_dom_sf"/>
</dbReference>
<comment type="similarity">
    <text evidence="3">Belongs to the Nudix hydrolase family. NudC subfamily.</text>
</comment>
<dbReference type="Proteomes" id="UP000712713">
    <property type="component" value="Unassembled WGS sequence"/>
</dbReference>
<keyword evidence="5" id="KW-0479">Metal-binding</keyword>
<dbReference type="GO" id="GO:0019677">
    <property type="term" value="P:NAD+ catabolic process"/>
    <property type="evidence" value="ECO:0007669"/>
    <property type="project" value="TreeGrafter"/>
</dbReference>
<reference evidence="11" key="1">
    <citation type="journal article" date="2021" name="PeerJ">
        <title>Extensive microbial diversity within the chicken gut microbiome revealed by metagenomics and culture.</title>
        <authorList>
            <person name="Gilroy R."/>
            <person name="Ravi A."/>
            <person name="Getino M."/>
            <person name="Pursley I."/>
            <person name="Horton D.L."/>
            <person name="Alikhan N.F."/>
            <person name="Baker D."/>
            <person name="Gharbi K."/>
            <person name="Hall N."/>
            <person name="Watson M."/>
            <person name="Adriaenssens E.M."/>
            <person name="Foster-Nyarko E."/>
            <person name="Jarju S."/>
            <person name="Secka A."/>
            <person name="Antonio M."/>
            <person name="Oren A."/>
            <person name="Chaudhuri R.R."/>
            <person name="La Ragione R."/>
            <person name="Hildebrand F."/>
            <person name="Pallen M.J."/>
        </authorList>
    </citation>
    <scope>NUCLEOTIDE SEQUENCE</scope>
    <source>
        <strain evidence="11">ChiGjej3B3-7470</strain>
    </source>
</reference>
<dbReference type="PROSITE" id="PS51462">
    <property type="entry name" value="NUDIX"/>
    <property type="match status" value="1"/>
</dbReference>
<name>A0A921EMT0_9ACTN</name>
<comment type="cofactor">
    <cofactor evidence="1">
        <name>Mg(2+)</name>
        <dbReference type="ChEBI" id="CHEBI:18420"/>
    </cofactor>
</comment>
<accession>A0A921EMT0</accession>
<reference evidence="11" key="2">
    <citation type="submission" date="2021-09" db="EMBL/GenBank/DDBJ databases">
        <authorList>
            <person name="Gilroy R."/>
        </authorList>
    </citation>
    <scope>NUCLEOTIDE SEQUENCE</scope>
    <source>
        <strain evidence="11">ChiGjej3B3-7470</strain>
    </source>
</reference>
<dbReference type="InterPro" id="IPR050241">
    <property type="entry name" value="NAD-cap_RNA_hydrolase_NudC"/>
</dbReference>
<keyword evidence="7" id="KW-0460">Magnesium</keyword>
<evidence type="ECO:0000256" key="6">
    <source>
        <dbReference type="ARBA" id="ARBA00022801"/>
    </source>
</evidence>
<dbReference type="Pfam" id="PF00293">
    <property type="entry name" value="NUDIX"/>
    <property type="match status" value="1"/>
</dbReference>
<evidence type="ECO:0000259" key="10">
    <source>
        <dbReference type="PROSITE" id="PS51462"/>
    </source>
</evidence>
<dbReference type="EMBL" id="DYZF01000059">
    <property type="protein sequence ID" value="HJE50832.1"/>
    <property type="molecule type" value="Genomic_DNA"/>
</dbReference>
<sequence>MTDWTMPSQLNRVPHLRENGGVDAAWPGARVVEVDEWGNIAAADGRALWATQDGDLRRSDVFIGQSGGVSYFARPVREIEGESVGWRDVDPAEAEFLAPAVMLSRWHLSAPPCERCGEATMPDLGGARRSCVGCGRWVFPRTDPCVIVAITDDDDRLLLARQASWPERRFSIIAGFIEAGESAEQACHREVAEEVGLTLTTVRYVSSQPWPMPRSLMLGFEARAGSTSIAVDGVEIVEASFRSRGEVRGAVEDGSLLLPPGASIAHALINRWLHG</sequence>
<dbReference type="SUPFAM" id="SSF55811">
    <property type="entry name" value="Nudix"/>
    <property type="match status" value="1"/>
</dbReference>
<dbReference type="GO" id="GO:0035529">
    <property type="term" value="F:NADH pyrophosphatase activity"/>
    <property type="evidence" value="ECO:0007669"/>
    <property type="project" value="TreeGrafter"/>
</dbReference>
<dbReference type="Gene3D" id="3.90.79.20">
    <property type="match status" value="1"/>
</dbReference>
<keyword evidence="8" id="KW-0520">NAD</keyword>
<evidence type="ECO:0000256" key="3">
    <source>
        <dbReference type="ARBA" id="ARBA00009595"/>
    </source>
</evidence>
<dbReference type="GO" id="GO:0006742">
    <property type="term" value="P:NADP+ catabolic process"/>
    <property type="evidence" value="ECO:0007669"/>
    <property type="project" value="TreeGrafter"/>
</dbReference>
<comment type="caution">
    <text evidence="11">The sequence shown here is derived from an EMBL/GenBank/DDBJ whole genome shotgun (WGS) entry which is preliminary data.</text>
</comment>
<evidence type="ECO:0000313" key="11">
    <source>
        <dbReference type="EMBL" id="HJE50832.1"/>
    </source>
</evidence>
<dbReference type="EC" id="3.6.1.22" evidence="4"/>
<dbReference type="CDD" id="cd03429">
    <property type="entry name" value="NUDIX_NADH_pyrophosphatase_Nudt13"/>
    <property type="match status" value="1"/>
</dbReference>
<evidence type="ECO:0000256" key="7">
    <source>
        <dbReference type="ARBA" id="ARBA00022842"/>
    </source>
</evidence>
<organism evidence="11 12">
    <name type="scientific">Tessaracoccus flavescens</name>
    <dbReference type="NCBI Taxonomy" id="399497"/>
    <lineage>
        <taxon>Bacteria</taxon>
        <taxon>Bacillati</taxon>
        <taxon>Actinomycetota</taxon>
        <taxon>Actinomycetes</taxon>
        <taxon>Propionibacteriales</taxon>
        <taxon>Propionibacteriaceae</taxon>
        <taxon>Tessaracoccus</taxon>
    </lineage>
</organism>
<evidence type="ECO:0000256" key="2">
    <source>
        <dbReference type="ARBA" id="ARBA00001947"/>
    </source>
</evidence>
<evidence type="ECO:0000256" key="1">
    <source>
        <dbReference type="ARBA" id="ARBA00001946"/>
    </source>
</evidence>
<dbReference type="InterPro" id="IPR049734">
    <property type="entry name" value="NudC-like_C"/>
</dbReference>
<dbReference type="InterPro" id="IPR000086">
    <property type="entry name" value="NUDIX_hydrolase_dom"/>
</dbReference>
<protein>
    <recommendedName>
        <fullName evidence="4">NAD(+) diphosphatase</fullName>
        <ecNumber evidence="4">3.6.1.22</ecNumber>
    </recommendedName>
</protein>
<dbReference type="GO" id="GO:0046872">
    <property type="term" value="F:metal ion binding"/>
    <property type="evidence" value="ECO:0007669"/>
    <property type="project" value="UniProtKB-KW"/>
</dbReference>
<evidence type="ECO:0000256" key="8">
    <source>
        <dbReference type="ARBA" id="ARBA00023027"/>
    </source>
</evidence>
<proteinExistence type="inferred from homology"/>
<dbReference type="InterPro" id="IPR020084">
    <property type="entry name" value="NUDIX_hydrolase_CS"/>
</dbReference>
<comment type="catalytic activity">
    <reaction evidence="9">
        <text>a 5'-end NAD(+)-phospho-ribonucleoside in mRNA + H2O = a 5'-end phospho-adenosine-phospho-ribonucleoside in mRNA + beta-nicotinamide D-ribonucleotide + 2 H(+)</text>
        <dbReference type="Rhea" id="RHEA:60876"/>
        <dbReference type="Rhea" id="RHEA-COMP:15698"/>
        <dbReference type="Rhea" id="RHEA-COMP:15719"/>
        <dbReference type="ChEBI" id="CHEBI:14649"/>
        <dbReference type="ChEBI" id="CHEBI:15377"/>
        <dbReference type="ChEBI" id="CHEBI:15378"/>
        <dbReference type="ChEBI" id="CHEBI:144029"/>
        <dbReference type="ChEBI" id="CHEBI:144051"/>
    </reaction>
    <physiologicalReaction direction="left-to-right" evidence="9">
        <dbReference type="Rhea" id="RHEA:60877"/>
    </physiologicalReaction>
</comment>
<dbReference type="PANTHER" id="PTHR42904">
    <property type="entry name" value="NUDIX HYDROLASE, NUDC SUBFAMILY"/>
    <property type="match status" value="1"/>
</dbReference>
<dbReference type="NCBIfam" id="NF001299">
    <property type="entry name" value="PRK00241.1"/>
    <property type="match status" value="1"/>
</dbReference>
<dbReference type="Gene3D" id="3.90.79.10">
    <property type="entry name" value="Nucleoside Triphosphate Pyrophosphohydrolase"/>
    <property type="match status" value="1"/>
</dbReference>
<evidence type="ECO:0000256" key="9">
    <source>
        <dbReference type="ARBA" id="ARBA00023679"/>
    </source>
</evidence>
<dbReference type="PROSITE" id="PS00893">
    <property type="entry name" value="NUDIX_BOX"/>
    <property type="match status" value="1"/>
</dbReference>
<evidence type="ECO:0000313" key="12">
    <source>
        <dbReference type="Proteomes" id="UP000712713"/>
    </source>
</evidence>
<evidence type="ECO:0000256" key="4">
    <source>
        <dbReference type="ARBA" id="ARBA00012381"/>
    </source>
</evidence>
<feature type="domain" description="Nudix hydrolase" evidence="10">
    <location>
        <begin position="140"/>
        <end position="264"/>
    </location>
</feature>
<dbReference type="AlphaFoldDB" id="A0A921EMT0"/>
<keyword evidence="6 11" id="KW-0378">Hydrolase</keyword>
<gene>
    <name evidence="11" type="primary">nudC</name>
    <name evidence="11" type="ORF">K8V15_02440</name>
</gene>